<dbReference type="CDD" id="cd02440">
    <property type="entry name" value="AdoMet_MTases"/>
    <property type="match status" value="1"/>
</dbReference>
<dbReference type="Gene3D" id="3.40.50.150">
    <property type="entry name" value="Vaccinia Virus protein VP39"/>
    <property type="match status" value="1"/>
</dbReference>
<dbReference type="KEGG" id="skr:BRX40_11810"/>
<dbReference type="OrthoDB" id="7537532at2"/>
<reference evidence="3" key="2">
    <citation type="submission" date="2016-12" db="EMBL/GenBank/DDBJ databases">
        <title>Whole genome sequencing of Sphingomonas sp. ABOJV.</title>
        <authorList>
            <person name="Conlan S."/>
            <person name="Thomas P.J."/>
            <person name="Mullikin J."/>
            <person name="Palmore T.N."/>
            <person name="Frank K.M."/>
            <person name="Segre J.A."/>
        </authorList>
    </citation>
    <scope>NUCLEOTIDE SEQUENCE [LARGE SCALE GENOMIC DNA]</scope>
    <source>
        <strain evidence="3">ABOJV</strain>
    </source>
</reference>
<keyword evidence="3" id="KW-1185">Reference proteome</keyword>
<protein>
    <submittedName>
        <fullName evidence="2">Class I SAM-dependent methyltransferase</fullName>
    </submittedName>
    <submittedName>
        <fullName evidence="1">Methyltransferase type 12</fullName>
    </submittedName>
</protein>
<dbReference type="RefSeq" id="WP_075151706.1">
    <property type="nucleotide sequence ID" value="NZ_CP018820.1"/>
</dbReference>
<dbReference type="EMBL" id="QQWO01000024">
    <property type="protein sequence ID" value="RSU99273.1"/>
    <property type="molecule type" value="Genomic_DNA"/>
</dbReference>
<keyword evidence="1" id="KW-0489">Methyltransferase</keyword>
<accession>A0A1L6JAR4</accession>
<dbReference type="STRING" id="93064.BRX40_11810"/>
<reference evidence="2 4" key="3">
    <citation type="submission" date="2018-07" db="EMBL/GenBank/DDBJ databases">
        <title>Genomic and Epidemiologic Investigation of an Indolent Hospital Outbreak.</title>
        <authorList>
            <person name="Johnson R.C."/>
            <person name="Deming C."/>
            <person name="Conlan S."/>
            <person name="Zellmer C.J."/>
            <person name="Michelin A.V."/>
            <person name="Lee-Lin S."/>
            <person name="Thomas P.J."/>
            <person name="Park M."/>
            <person name="Weingarten R.A."/>
            <person name="Less J."/>
            <person name="Dekker J.P."/>
            <person name="Frank K.M."/>
            <person name="Musser K.A."/>
            <person name="Mcquiston J.R."/>
            <person name="Henderson D.K."/>
            <person name="Lau A.F."/>
            <person name="Palmore T.N."/>
            <person name="Segre J.A."/>
        </authorList>
    </citation>
    <scope>NUCLEOTIDE SEQUENCE [LARGE SCALE GENOMIC DNA]</scope>
    <source>
        <strain evidence="2 4">SK-NIH.Env10_0317</strain>
    </source>
</reference>
<gene>
    <name evidence="1" type="ORF">BRX40_11810</name>
    <name evidence="2" type="ORF">CA257_20430</name>
</gene>
<evidence type="ECO:0000313" key="2">
    <source>
        <dbReference type="EMBL" id="RSU99273.1"/>
    </source>
</evidence>
<name>A0A1L6JAR4_9SPHN</name>
<dbReference type="GO" id="GO:0032259">
    <property type="term" value="P:methylation"/>
    <property type="evidence" value="ECO:0007669"/>
    <property type="project" value="UniProtKB-KW"/>
</dbReference>
<evidence type="ECO:0000313" key="4">
    <source>
        <dbReference type="Proteomes" id="UP000286681"/>
    </source>
</evidence>
<evidence type="ECO:0000313" key="1">
    <source>
        <dbReference type="EMBL" id="APR53024.1"/>
    </source>
</evidence>
<dbReference type="Proteomes" id="UP000286681">
    <property type="component" value="Unassembled WGS sequence"/>
</dbReference>
<sequence length="316" mass="34168">MTEYLYRDCPACGSPDARQEVRAGKAAETMTLDALRPFWAGLFKEKCFFSYHRCTGCGQLYNPVFFTGEQLGELYARMAPNMDTVGDGAIVATQRGYFARAAEQGGLGGGYLEIGPDVGHIVRAAAMHGGFNRFWLFEPNEAIHDTLRAAAGGLPATLSTEMDDLSPVPDGSIGLAVMVHVLDHLLDPLAMLSQIRAKLRPGGTLMIVTHDESSLLRHVMGKRWPPFCLQHPELYRPSTIKALLGRAGFGDVVVEGSRNVFPLDFLVRQAAWAAGIRVRRVPLPAVPVGLKLGNILTLATAPAQAAARSPMLEAAE</sequence>
<dbReference type="GO" id="GO:0008168">
    <property type="term" value="F:methyltransferase activity"/>
    <property type="evidence" value="ECO:0007669"/>
    <property type="project" value="UniProtKB-KW"/>
</dbReference>
<organism evidence="1 3">
    <name type="scientific">Sphingomonas koreensis</name>
    <dbReference type="NCBI Taxonomy" id="93064"/>
    <lineage>
        <taxon>Bacteria</taxon>
        <taxon>Pseudomonadati</taxon>
        <taxon>Pseudomonadota</taxon>
        <taxon>Alphaproteobacteria</taxon>
        <taxon>Sphingomonadales</taxon>
        <taxon>Sphingomonadaceae</taxon>
        <taxon>Sphingomonas</taxon>
    </lineage>
</organism>
<evidence type="ECO:0000313" key="3">
    <source>
        <dbReference type="Proteomes" id="UP000185161"/>
    </source>
</evidence>
<keyword evidence="1" id="KW-0808">Transferase</keyword>
<dbReference type="InterPro" id="IPR029063">
    <property type="entry name" value="SAM-dependent_MTases_sf"/>
</dbReference>
<dbReference type="GeneID" id="44133250"/>
<dbReference type="EMBL" id="CP018820">
    <property type="protein sequence ID" value="APR53024.1"/>
    <property type="molecule type" value="Genomic_DNA"/>
</dbReference>
<dbReference type="Pfam" id="PF13489">
    <property type="entry name" value="Methyltransf_23"/>
    <property type="match status" value="1"/>
</dbReference>
<dbReference type="SUPFAM" id="SSF53335">
    <property type="entry name" value="S-adenosyl-L-methionine-dependent methyltransferases"/>
    <property type="match status" value="1"/>
</dbReference>
<proteinExistence type="predicted"/>
<dbReference type="Proteomes" id="UP000185161">
    <property type="component" value="Chromosome"/>
</dbReference>
<reference evidence="1" key="1">
    <citation type="submission" date="2016-12" db="EMBL/GenBank/DDBJ databases">
        <title>Whole genome sequencing of Sphingomonas koreensis.</title>
        <authorList>
            <person name="Conlan S."/>
            <person name="Thomas P.J."/>
            <person name="Mullikin J."/>
            <person name="Palmore T.N."/>
            <person name="Frank K.M."/>
            <person name="Segre J.A."/>
        </authorList>
    </citation>
    <scope>NUCLEOTIDE SEQUENCE</scope>
    <source>
        <strain evidence="1">ABOJV</strain>
    </source>
</reference>
<dbReference type="AlphaFoldDB" id="A0A1L6JAR4"/>